<dbReference type="Gene3D" id="1.10.3720.10">
    <property type="entry name" value="MetI-like"/>
    <property type="match status" value="1"/>
</dbReference>
<evidence type="ECO:0000256" key="1">
    <source>
        <dbReference type="ARBA" id="ARBA00004651"/>
    </source>
</evidence>
<reference evidence="10 11" key="1">
    <citation type="submission" date="2018-10" db="EMBL/GenBank/DDBJ databases">
        <title>Genome Sequence of Cohnella sp.</title>
        <authorList>
            <person name="Srinivasan S."/>
            <person name="Kim M.K."/>
        </authorList>
    </citation>
    <scope>NUCLEOTIDE SEQUENCE [LARGE SCALE GENOMIC DNA]</scope>
    <source>
        <strain evidence="10 11">18JY8-7</strain>
    </source>
</reference>
<feature type="transmembrane region" description="Helical" evidence="8">
    <location>
        <begin position="89"/>
        <end position="112"/>
    </location>
</feature>
<keyword evidence="7 8" id="KW-0472">Membrane</keyword>
<dbReference type="InterPro" id="IPR000515">
    <property type="entry name" value="MetI-like"/>
</dbReference>
<evidence type="ECO:0000256" key="2">
    <source>
        <dbReference type="ARBA" id="ARBA00007069"/>
    </source>
</evidence>
<feature type="domain" description="ABC transmembrane type-1" evidence="9">
    <location>
        <begin position="20"/>
        <end position="214"/>
    </location>
</feature>
<organism evidence="10 11">
    <name type="scientific">Cohnella candidum</name>
    <dbReference type="NCBI Taxonomy" id="2674991"/>
    <lineage>
        <taxon>Bacteria</taxon>
        <taxon>Bacillati</taxon>
        <taxon>Bacillota</taxon>
        <taxon>Bacilli</taxon>
        <taxon>Bacillales</taxon>
        <taxon>Paenibacillaceae</taxon>
        <taxon>Cohnella</taxon>
    </lineage>
</organism>
<dbReference type="PROSITE" id="PS50928">
    <property type="entry name" value="ABC_TM1"/>
    <property type="match status" value="1"/>
</dbReference>
<feature type="transmembrane region" description="Helical" evidence="8">
    <location>
        <begin position="195"/>
        <end position="218"/>
    </location>
</feature>
<evidence type="ECO:0000313" key="10">
    <source>
        <dbReference type="EMBL" id="AYQ75179.1"/>
    </source>
</evidence>
<keyword evidence="11" id="KW-1185">Reference proteome</keyword>
<dbReference type="InterPro" id="IPR051322">
    <property type="entry name" value="AA_ABC_Transporter_Permease"/>
</dbReference>
<dbReference type="GO" id="GO:0005886">
    <property type="term" value="C:plasma membrane"/>
    <property type="evidence" value="ECO:0007669"/>
    <property type="project" value="UniProtKB-SubCell"/>
</dbReference>
<protein>
    <submittedName>
        <fullName evidence="10">ABC transporter permease</fullName>
    </submittedName>
</protein>
<sequence length="224" mass="24290">MLADFFGIFGEFWDLYVQSMKETGIMVGYALLVSAVIGLFLGVVLVVTRPGHIYQNTLIYQILNVVINILRSLPFIILMVAIIPFTKSIVGTTIGVKGAIVPLVVYTAPYLARLMESALLEVDRGVIEAFQAMGATRRQIITRVILREARPGLILGLTIGTISLVGASAMAGVVGAGGLGDVAIRYGYQRWEPNVMITCVILLILSVQLVQSIGTVIAKKLRKR</sequence>
<evidence type="ECO:0000256" key="6">
    <source>
        <dbReference type="ARBA" id="ARBA00022989"/>
    </source>
</evidence>
<dbReference type="AlphaFoldDB" id="A0A3G3K5X2"/>
<dbReference type="Pfam" id="PF00528">
    <property type="entry name" value="BPD_transp_1"/>
    <property type="match status" value="1"/>
</dbReference>
<feature type="transmembrane region" description="Helical" evidence="8">
    <location>
        <begin position="59"/>
        <end position="83"/>
    </location>
</feature>
<evidence type="ECO:0000256" key="4">
    <source>
        <dbReference type="ARBA" id="ARBA00022475"/>
    </source>
</evidence>
<dbReference type="SUPFAM" id="SSF161098">
    <property type="entry name" value="MetI-like"/>
    <property type="match status" value="1"/>
</dbReference>
<accession>A0A3G3K5X2</accession>
<evidence type="ECO:0000259" key="9">
    <source>
        <dbReference type="PROSITE" id="PS50928"/>
    </source>
</evidence>
<comment type="similarity">
    <text evidence="2">Belongs to the binding-protein-dependent transport system permease family. CysTW subfamily.</text>
</comment>
<dbReference type="KEGG" id="coh:EAV92_23095"/>
<dbReference type="PANTHER" id="PTHR30450">
    <property type="entry name" value="ABC TRANSPORTER PERMEASE"/>
    <property type="match status" value="1"/>
</dbReference>
<dbReference type="RefSeq" id="WP_123043259.1">
    <property type="nucleotide sequence ID" value="NZ_CP033433.1"/>
</dbReference>
<evidence type="ECO:0000256" key="8">
    <source>
        <dbReference type="RuleBase" id="RU363032"/>
    </source>
</evidence>
<gene>
    <name evidence="10" type="ORF">EAV92_23095</name>
</gene>
<dbReference type="CDD" id="cd06261">
    <property type="entry name" value="TM_PBP2"/>
    <property type="match status" value="1"/>
</dbReference>
<feature type="transmembrane region" description="Helical" evidence="8">
    <location>
        <begin position="25"/>
        <end position="47"/>
    </location>
</feature>
<keyword evidence="5 8" id="KW-0812">Transmembrane</keyword>
<dbReference type="Proteomes" id="UP000269097">
    <property type="component" value="Chromosome"/>
</dbReference>
<name>A0A3G3K5X2_9BACL</name>
<feature type="transmembrane region" description="Helical" evidence="8">
    <location>
        <begin position="153"/>
        <end position="175"/>
    </location>
</feature>
<evidence type="ECO:0000256" key="7">
    <source>
        <dbReference type="ARBA" id="ARBA00023136"/>
    </source>
</evidence>
<proteinExistence type="inferred from homology"/>
<comment type="subcellular location">
    <subcellularLocation>
        <location evidence="1 8">Cell membrane</location>
        <topology evidence="1 8">Multi-pass membrane protein</topology>
    </subcellularLocation>
</comment>
<dbReference type="GO" id="GO:0048473">
    <property type="term" value="P:D-methionine transmembrane transport"/>
    <property type="evidence" value="ECO:0007669"/>
    <property type="project" value="TreeGrafter"/>
</dbReference>
<keyword evidence="4" id="KW-1003">Cell membrane</keyword>
<evidence type="ECO:0000313" key="11">
    <source>
        <dbReference type="Proteomes" id="UP000269097"/>
    </source>
</evidence>
<dbReference type="InterPro" id="IPR035906">
    <property type="entry name" value="MetI-like_sf"/>
</dbReference>
<keyword evidence="6 8" id="KW-1133">Transmembrane helix</keyword>
<evidence type="ECO:0000256" key="5">
    <source>
        <dbReference type="ARBA" id="ARBA00022692"/>
    </source>
</evidence>
<dbReference type="PANTHER" id="PTHR30450:SF14">
    <property type="entry name" value="TRANSPORTER, PERMEASE PROTEIN, PUTATIVE-RELATED"/>
    <property type="match status" value="1"/>
</dbReference>
<evidence type="ECO:0000256" key="3">
    <source>
        <dbReference type="ARBA" id="ARBA00022448"/>
    </source>
</evidence>
<keyword evidence="3 8" id="KW-0813">Transport</keyword>
<dbReference type="EMBL" id="CP033433">
    <property type="protein sequence ID" value="AYQ75179.1"/>
    <property type="molecule type" value="Genomic_DNA"/>
</dbReference>
<dbReference type="FunFam" id="1.10.3720.10:FF:000002">
    <property type="entry name" value="D-methionine ABC transporter permease MetI"/>
    <property type="match status" value="1"/>
</dbReference>